<comment type="caution">
    <text evidence="2">The sequence shown here is derived from an EMBL/GenBank/DDBJ whole genome shotgun (WGS) entry which is preliminary data.</text>
</comment>
<sequence>MPGGGRFDPKEAMPDTFRERLLRVLRVPPNSQHDFYPELMAYLGLKFPVEKGFISKPQKNDASPCWNLTALAEDFDEGYGKLSGGEPVTFAQSMADRNLDVLSATTAGSTHTTDSNAREVRITWHNSFPDIAIEQFFGRQYRGVTDNAIPDILRVLVEIGWCADDLSESETRSLRETVIKQLMGYMLRARKAWTGKLWGIAIIRTHFTYVEWVQPDTKSADYILAHAAGAWRPLDSPQFIKLLNDIRAWCLDQYRKHTPLRVGRPPVLSAKFDLAAKLPPALQERFDEWKNRIPRQYSAYGPFMAYLAWVFPLDKYMVKPQRRIVKQTLPDDAQQLENRDNQQGSPIDVYPDSASHARVRDNHGDDSEEDKDEPEGEGEEEQEEQGEEEQEDDTNMFEMYEQDRDEREREEEEDRSDIDDGEHQYYEEGEEDGPDDKGWGVRPGSEDEVEGPYAEGMEGGHVTNDTAGSHQRDEDGTGTDNVSAVSTQLEELRLEDPSARAFYPDFTVDKYKATGNARTDQISLIVEIGEPPKAKGSNTIKAELRADIGEQLHRYMIASLKHFDRQLYGIAICGTDFCYMRAEALCDGQRRLTTGGAGANVQWGTIFAERWGRIMRSARRG</sequence>
<protein>
    <submittedName>
        <fullName evidence="2">Uncharacterized protein</fullName>
    </submittedName>
</protein>
<dbReference type="OrthoDB" id="2755432at2759"/>
<evidence type="ECO:0000256" key="1">
    <source>
        <dbReference type="SAM" id="MobiDB-lite"/>
    </source>
</evidence>
<feature type="compositionally biased region" description="Acidic residues" evidence="1">
    <location>
        <begin position="366"/>
        <end position="395"/>
    </location>
</feature>
<feature type="compositionally biased region" description="Acidic residues" evidence="1">
    <location>
        <begin position="408"/>
        <end position="420"/>
    </location>
</feature>
<dbReference type="AlphaFoldDB" id="A0A4Y7T1M5"/>
<accession>A0A4Y7T1M5</accession>
<evidence type="ECO:0000313" key="2">
    <source>
        <dbReference type="EMBL" id="TEB28053.1"/>
    </source>
</evidence>
<feature type="region of interest" description="Disordered" evidence="1">
    <location>
        <begin position="336"/>
        <end position="483"/>
    </location>
</feature>
<keyword evidence="3" id="KW-1185">Reference proteome</keyword>
<reference evidence="2 3" key="1">
    <citation type="journal article" date="2019" name="Nat. Ecol. Evol.">
        <title>Megaphylogeny resolves global patterns of mushroom evolution.</title>
        <authorList>
            <person name="Varga T."/>
            <person name="Krizsan K."/>
            <person name="Foldi C."/>
            <person name="Dima B."/>
            <person name="Sanchez-Garcia M."/>
            <person name="Sanchez-Ramirez S."/>
            <person name="Szollosi G.J."/>
            <person name="Szarkandi J.G."/>
            <person name="Papp V."/>
            <person name="Albert L."/>
            <person name="Andreopoulos W."/>
            <person name="Angelini C."/>
            <person name="Antonin V."/>
            <person name="Barry K.W."/>
            <person name="Bougher N.L."/>
            <person name="Buchanan P."/>
            <person name="Buyck B."/>
            <person name="Bense V."/>
            <person name="Catcheside P."/>
            <person name="Chovatia M."/>
            <person name="Cooper J."/>
            <person name="Damon W."/>
            <person name="Desjardin D."/>
            <person name="Finy P."/>
            <person name="Geml J."/>
            <person name="Haridas S."/>
            <person name="Hughes K."/>
            <person name="Justo A."/>
            <person name="Karasinski D."/>
            <person name="Kautmanova I."/>
            <person name="Kiss B."/>
            <person name="Kocsube S."/>
            <person name="Kotiranta H."/>
            <person name="LaButti K.M."/>
            <person name="Lechner B.E."/>
            <person name="Liimatainen K."/>
            <person name="Lipzen A."/>
            <person name="Lukacs Z."/>
            <person name="Mihaltcheva S."/>
            <person name="Morgado L.N."/>
            <person name="Niskanen T."/>
            <person name="Noordeloos M.E."/>
            <person name="Ohm R.A."/>
            <person name="Ortiz-Santana B."/>
            <person name="Ovrebo C."/>
            <person name="Racz N."/>
            <person name="Riley R."/>
            <person name="Savchenko A."/>
            <person name="Shiryaev A."/>
            <person name="Soop K."/>
            <person name="Spirin V."/>
            <person name="Szebenyi C."/>
            <person name="Tomsovsky M."/>
            <person name="Tulloss R.E."/>
            <person name="Uehling J."/>
            <person name="Grigoriev I.V."/>
            <person name="Vagvolgyi C."/>
            <person name="Papp T."/>
            <person name="Martin F.M."/>
            <person name="Miettinen O."/>
            <person name="Hibbett D.S."/>
            <person name="Nagy L.G."/>
        </authorList>
    </citation>
    <scope>NUCLEOTIDE SEQUENCE [LARGE SCALE GENOMIC DNA]</scope>
    <source>
        <strain evidence="2 3">FP101781</strain>
    </source>
</reference>
<proteinExistence type="predicted"/>
<dbReference type="EMBL" id="QPFP01000035">
    <property type="protein sequence ID" value="TEB28053.1"/>
    <property type="molecule type" value="Genomic_DNA"/>
</dbReference>
<name>A0A4Y7T1M5_COPMI</name>
<dbReference type="Proteomes" id="UP000298030">
    <property type="component" value="Unassembled WGS sequence"/>
</dbReference>
<gene>
    <name evidence="2" type="ORF">FA13DRAFT_1735942</name>
</gene>
<organism evidence="2 3">
    <name type="scientific">Coprinellus micaceus</name>
    <name type="common">Glistening ink-cap mushroom</name>
    <name type="synonym">Coprinus micaceus</name>
    <dbReference type="NCBI Taxonomy" id="71717"/>
    <lineage>
        <taxon>Eukaryota</taxon>
        <taxon>Fungi</taxon>
        <taxon>Dikarya</taxon>
        <taxon>Basidiomycota</taxon>
        <taxon>Agaricomycotina</taxon>
        <taxon>Agaricomycetes</taxon>
        <taxon>Agaricomycetidae</taxon>
        <taxon>Agaricales</taxon>
        <taxon>Agaricineae</taxon>
        <taxon>Psathyrellaceae</taxon>
        <taxon>Coprinellus</taxon>
    </lineage>
</organism>
<evidence type="ECO:0000313" key="3">
    <source>
        <dbReference type="Proteomes" id="UP000298030"/>
    </source>
</evidence>